<name>A0A7G7XGV9_9PSED</name>
<organism evidence="1 2">
    <name type="scientific">Pseudomonas protegens</name>
    <dbReference type="NCBI Taxonomy" id="380021"/>
    <lineage>
        <taxon>Bacteria</taxon>
        <taxon>Pseudomonadati</taxon>
        <taxon>Pseudomonadota</taxon>
        <taxon>Gammaproteobacteria</taxon>
        <taxon>Pseudomonadales</taxon>
        <taxon>Pseudomonadaceae</taxon>
        <taxon>Pseudomonas</taxon>
    </lineage>
</organism>
<dbReference type="EMBL" id="CP060201">
    <property type="protein sequence ID" value="QNH79204.1"/>
    <property type="molecule type" value="Genomic_DNA"/>
</dbReference>
<evidence type="ECO:0000313" key="2">
    <source>
        <dbReference type="Proteomes" id="UP000515277"/>
    </source>
</evidence>
<evidence type="ECO:0000313" key="1">
    <source>
        <dbReference type="EMBL" id="QNH79204.1"/>
    </source>
</evidence>
<gene>
    <name evidence="1" type="ORF">GGI48_08585</name>
</gene>
<accession>A0A7G7XGV9</accession>
<protein>
    <submittedName>
        <fullName evidence="1">Uncharacterized protein</fullName>
    </submittedName>
</protein>
<dbReference type="RefSeq" id="WP_179597860.1">
    <property type="nucleotide sequence ID" value="NZ_CP060201.1"/>
</dbReference>
<proteinExistence type="predicted"/>
<reference evidence="2" key="1">
    <citation type="journal article" date="2020" name="Microbiol. Resour. Announc.">
        <title>Complete genome sequences of four natural Pseudomonas isolates that catabolize a wide range of aromatic compounds relevant to lignin valorization.</title>
        <authorList>
            <person name="Hatmaker E.A."/>
            <person name="Presley G."/>
            <person name="Cannon O."/>
            <person name="Guss A.M."/>
            <person name="Elkins J.G."/>
        </authorList>
    </citation>
    <scope>NUCLEOTIDE SEQUENCE [LARGE SCALE GENOMIC DNA]</scope>
    <source>
        <strain evidence="2">H1F5C</strain>
    </source>
</reference>
<dbReference type="AlphaFoldDB" id="A0A7G7XGV9"/>
<sequence length="227" mass="24340">MIGFEAFNEQGFKIAGSDYPNLVFYGKSTLHLSAYSILGSGFGGVNNIGCASLPNDGATLRFYRSAIPVVENRGALWGSAPGYAVECYSFGPVRTSSGQGLEVMGEDGSLKFSTSTPFLNLAGVFIDGNAPSQNGYSMQTSFNQLGRTYAATLANGHCFFQLVRPLGRPYNASYEFQRMACLSPAGVYSSAMVGTLFWTHPWAKQSVQKYPNGGLPQRMLVADVTGL</sequence>
<dbReference type="Proteomes" id="UP000515277">
    <property type="component" value="Chromosome"/>
</dbReference>